<dbReference type="GO" id="GO:0003677">
    <property type="term" value="F:DNA binding"/>
    <property type="evidence" value="ECO:0007669"/>
    <property type="project" value="UniProtKB-KW"/>
</dbReference>
<dbReference type="Gene3D" id="1.10.10.10">
    <property type="entry name" value="Winged helix-like DNA-binding domain superfamily/Winged helix DNA-binding domain"/>
    <property type="match status" value="1"/>
</dbReference>
<dbReference type="AlphaFoldDB" id="A0A6J4MLF1"/>
<organism evidence="5">
    <name type="scientific">uncultured Gemmatimonadota bacterium</name>
    <dbReference type="NCBI Taxonomy" id="203437"/>
    <lineage>
        <taxon>Bacteria</taxon>
        <taxon>Pseudomonadati</taxon>
        <taxon>Gemmatimonadota</taxon>
        <taxon>environmental samples</taxon>
    </lineage>
</organism>
<dbReference type="InterPro" id="IPR036390">
    <property type="entry name" value="WH_DNA-bd_sf"/>
</dbReference>
<name>A0A6J4MLF1_9BACT</name>
<accession>A0A6J4MLF1</accession>
<dbReference type="SMART" id="SM00345">
    <property type="entry name" value="HTH_GNTR"/>
    <property type="match status" value="1"/>
</dbReference>
<evidence type="ECO:0000256" key="1">
    <source>
        <dbReference type="ARBA" id="ARBA00023015"/>
    </source>
</evidence>
<protein>
    <submittedName>
        <fullName evidence="5">Transcriptional regulator, GntR family</fullName>
    </submittedName>
</protein>
<feature type="domain" description="HTH gntR-type" evidence="4">
    <location>
        <begin position="11"/>
        <end position="79"/>
    </location>
</feature>
<evidence type="ECO:0000313" key="5">
    <source>
        <dbReference type="EMBL" id="CAA9358459.1"/>
    </source>
</evidence>
<reference evidence="5" key="1">
    <citation type="submission" date="2020-02" db="EMBL/GenBank/DDBJ databases">
        <authorList>
            <person name="Meier V. D."/>
        </authorList>
    </citation>
    <scope>NUCLEOTIDE SEQUENCE</scope>
    <source>
        <strain evidence="5">AVDCRST_MAG89</strain>
    </source>
</reference>
<dbReference type="SUPFAM" id="SSF46785">
    <property type="entry name" value="Winged helix' DNA-binding domain"/>
    <property type="match status" value="1"/>
</dbReference>
<dbReference type="CDD" id="cd07377">
    <property type="entry name" value="WHTH_GntR"/>
    <property type="match status" value="1"/>
</dbReference>
<dbReference type="PROSITE" id="PS50949">
    <property type="entry name" value="HTH_GNTR"/>
    <property type="match status" value="1"/>
</dbReference>
<dbReference type="EMBL" id="CADCTV010000749">
    <property type="protein sequence ID" value="CAA9358459.1"/>
    <property type="molecule type" value="Genomic_DNA"/>
</dbReference>
<dbReference type="GO" id="GO:0003700">
    <property type="term" value="F:DNA-binding transcription factor activity"/>
    <property type="evidence" value="ECO:0007669"/>
    <property type="project" value="InterPro"/>
</dbReference>
<keyword evidence="2" id="KW-0238">DNA-binding</keyword>
<keyword evidence="3" id="KW-0804">Transcription</keyword>
<keyword evidence="1" id="KW-0805">Transcription regulation</keyword>
<sequence>MQLSINTADPRPIYVQIMDEVRRAIVLGTLRPEDPLPSVRQLASDLRVNPNTVAQAYRELERAGVAYVRRGQGTFVAAAGTNGTERRALAAGVAERALVEAHRNGVSAEELIDAIREAARSRDLDTLAEEP</sequence>
<dbReference type="Pfam" id="PF00392">
    <property type="entry name" value="GntR"/>
    <property type="match status" value="1"/>
</dbReference>
<gene>
    <name evidence="5" type="ORF">AVDCRST_MAG89-3589</name>
</gene>
<dbReference type="InterPro" id="IPR036388">
    <property type="entry name" value="WH-like_DNA-bd_sf"/>
</dbReference>
<dbReference type="InterPro" id="IPR000524">
    <property type="entry name" value="Tscrpt_reg_HTH_GntR"/>
</dbReference>
<evidence type="ECO:0000256" key="3">
    <source>
        <dbReference type="ARBA" id="ARBA00023163"/>
    </source>
</evidence>
<dbReference type="PANTHER" id="PTHR38445">
    <property type="entry name" value="HTH-TYPE TRANSCRIPTIONAL REPRESSOR YTRA"/>
    <property type="match status" value="1"/>
</dbReference>
<dbReference type="PANTHER" id="PTHR38445:SF9">
    <property type="entry name" value="HTH-TYPE TRANSCRIPTIONAL REPRESSOR YTRA"/>
    <property type="match status" value="1"/>
</dbReference>
<evidence type="ECO:0000256" key="2">
    <source>
        <dbReference type="ARBA" id="ARBA00023125"/>
    </source>
</evidence>
<proteinExistence type="predicted"/>
<evidence type="ECO:0000259" key="4">
    <source>
        <dbReference type="PROSITE" id="PS50949"/>
    </source>
</evidence>